<dbReference type="InterPro" id="IPR050065">
    <property type="entry name" value="GlmU-like"/>
</dbReference>
<dbReference type="GO" id="GO:0019134">
    <property type="term" value="F:glucosamine-1-phosphate N-acetyltransferase activity"/>
    <property type="evidence" value="ECO:0007669"/>
    <property type="project" value="UniProtKB-EC"/>
</dbReference>
<comment type="function">
    <text evidence="6">Catalyzes the last two sequential reactions in the de novo biosynthetic pathway for UDP-N-acetylglucosamine (UDP-GlcNAc). The C-terminal domain catalyzes the transfer of acetyl group from acetyl coenzyme A to glucosamine-1-phosphate (GlcN-1-P) to produce N-acetylglucosamine-1-phosphate (GlcNAc-1-P), which is converted into UDP-GlcNAc by the transfer of uridine 5-monophosphate (from uridine 5-triphosphate), a reaction catalyzed by the N-terminal domain.</text>
</comment>
<dbReference type="PANTHER" id="PTHR43584:SF3">
    <property type="entry name" value="BIFUNCTIONAL PROTEIN GLMU"/>
    <property type="match status" value="1"/>
</dbReference>
<dbReference type="SUPFAM" id="SSF53448">
    <property type="entry name" value="Nucleotide-diphospho-sugar transferases"/>
    <property type="match status" value="1"/>
</dbReference>
<dbReference type="Gene3D" id="3.90.550.10">
    <property type="entry name" value="Spore Coat Polysaccharide Biosynthesis Protein SpsA, Chain A"/>
    <property type="match status" value="1"/>
</dbReference>
<evidence type="ECO:0000313" key="7">
    <source>
        <dbReference type="EMBL" id="VDR30733.1"/>
    </source>
</evidence>
<dbReference type="Proteomes" id="UP000274346">
    <property type="component" value="Chromosome"/>
</dbReference>
<evidence type="ECO:0000256" key="6">
    <source>
        <dbReference type="ARBA" id="ARBA00049628"/>
    </source>
</evidence>
<gene>
    <name evidence="7" type="primary">glmU_3</name>
    <name evidence="7" type="ORF">NCTC13098_07216</name>
</gene>
<dbReference type="GO" id="GO:0003977">
    <property type="term" value="F:UDP-N-acetylglucosamine diphosphorylase activity"/>
    <property type="evidence" value="ECO:0007669"/>
    <property type="project" value="UniProtKB-EC"/>
</dbReference>
<dbReference type="EMBL" id="LR131271">
    <property type="protein sequence ID" value="VDR30733.1"/>
    <property type="molecule type" value="Genomic_DNA"/>
</dbReference>
<evidence type="ECO:0000256" key="4">
    <source>
        <dbReference type="ARBA" id="ARBA00048247"/>
    </source>
</evidence>
<keyword evidence="3" id="KW-0012">Acyltransferase</keyword>
<dbReference type="InterPro" id="IPR029044">
    <property type="entry name" value="Nucleotide-diphossugar_trans"/>
</dbReference>
<accession>A0A3P8M6B9</accession>
<reference evidence="7 8" key="1">
    <citation type="submission" date="2018-12" db="EMBL/GenBank/DDBJ databases">
        <authorList>
            <consortium name="Pathogen Informatics"/>
        </authorList>
    </citation>
    <scope>NUCLEOTIDE SEQUENCE [LARGE SCALE GENOMIC DNA]</scope>
    <source>
        <strain evidence="7 8">NCTC13098</strain>
    </source>
</reference>
<proteinExistence type="predicted"/>
<dbReference type="KEGG" id="rtg:NCTC13098_07216"/>
<name>A0A3P8M6B9_RAOTE</name>
<comment type="catalytic activity">
    <reaction evidence="5">
        <text>N-acetyl-alpha-D-glucosamine 1-phosphate + UTP + H(+) = UDP-N-acetyl-alpha-D-glucosamine + diphosphate</text>
        <dbReference type="Rhea" id="RHEA:13509"/>
        <dbReference type="ChEBI" id="CHEBI:15378"/>
        <dbReference type="ChEBI" id="CHEBI:33019"/>
        <dbReference type="ChEBI" id="CHEBI:46398"/>
        <dbReference type="ChEBI" id="CHEBI:57705"/>
        <dbReference type="ChEBI" id="CHEBI:57776"/>
        <dbReference type="EC" id="2.7.7.23"/>
    </reaction>
</comment>
<keyword evidence="2" id="KW-0548">Nucleotidyltransferase</keyword>
<evidence type="ECO:0000256" key="5">
    <source>
        <dbReference type="ARBA" id="ARBA00048493"/>
    </source>
</evidence>
<keyword evidence="1" id="KW-0808">Transferase</keyword>
<dbReference type="PANTHER" id="PTHR43584">
    <property type="entry name" value="NUCLEOTIDYL TRANSFERASE"/>
    <property type="match status" value="1"/>
</dbReference>
<sequence>MKLDDPSGYGRITRENGRVSGIVEHKDASEAQRQIQEINTGILIAGGADLKRWLAKLTNNNVQANTTLPISSRWRIRKAGKSLPSTRSV</sequence>
<organism evidence="7 8">
    <name type="scientific">Raoultella terrigena</name>
    <name type="common">Klebsiella terrigena</name>
    <dbReference type="NCBI Taxonomy" id="577"/>
    <lineage>
        <taxon>Bacteria</taxon>
        <taxon>Pseudomonadati</taxon>
        <taxon>Pseudomonadota</taxon>
        <taxon>Gammaproteobacteria</taxon>
        <taxon>Enterobacterales</taxon>
        <taxon>Enterobacteriaceae</taxon>
        <taxon>Klebsiella/Raoultella group</taxon>
        <taxon>Raoultella</taxon>
    </lineage>
</organism>
<protein>
    <submittedName>
        <fullName evidence="7">Bifunctional protein GlmU</fullName>
    </submittedName>
</protein>
<comment type="catalytic activity">
    <reaction evidence="4">
        <text>alpha-D-glucosamine 1-phosphate + acetyl-CoA = N-acetyl-alpha-D-glucosamine 1-phosphate + CoA + H(+)</text>
        <dbReference type="Rhea" id="RHEA:13725"/>
        <dbReference type="ChEBI" id="CHEBI:15378"/>
        <dbReference type="ChEBI" id="CHEBI:57287"/>
        <dbReference type="ChEBI" id="CHEBI:57288"/>
        <dbReference type="ChEBI" id="CHEBI:57776"/>
        <dbReference type="ChEBI" id="CHEBI:58516"/>
        <dbReference type="EC" id="2.3.1.157"/>
    </reaction>
</comment>
<evidence type="ECO:0000256" key="1">
    <source>
        <dbReference type="ARBA" id="ARBA00022679"/>
    </source>
</evidence>
<evidence type="ECO:0000256" key="2">
    <source>
        <dbReference type="ARBA" id="ARBA00022695"/>
    </source>
</evidence>
<evidence type="ECO:0000313" key="8">
    <source>
        <dbReference type="Proteomes" id="UP000274346"/>
    </source>
</evidence>
<dbReference type="AlphaFoldDB" id="A0A3P8M6B9"/>
<evidence type="ECO:0000256" key="3">
    <source>
        <dbReference type="ARBA" id="ARBA00023315"/>
    </source>
</evidence>